<comment type="caution">
    <text evidence="4">Lacks conserved residue(s) required for the propagation of feature annotation.</text>
</comment>
<gene>
    <name evidence="4 6" type="primary">nagB</name>
    <name evidence="6" type="ORF">GJQ69_02440</name>
</gene>
<protein>
    <recommendedName>
        <fullName evidence="4">Glucosamine-6-phosphate deaminase</fullName>
        <ecNumber evidence="4">3.5.99.6</ecNumber>
    </recommendedName>
    <alternativeName>
        <fullName evidence="4">GlcN6P deaminase</fullName>
        <shortName evidence="4">GNPDA</shortName>
    </alternativeName>
    <alternativeName>
        <fullName evidence="4">Glucosamine-6-phosphate isomerase</fullName>
    </alternativeName>
</protein>
<feature type="active site" description="Proton acceptor; for enolization step" evidence="4">
    <location>
        <position position="67"/>
    </location>
</feature>
<dbReference type="InterPro" id="IPR006148">
    <property type="entry name" value="Glc/Gal-6P_isomerase"/>
</dbReference>
<dbReference type="AlphaFoldDB" id="A0A859DNP8"/>
<dbReference type="EC" id="3.5.99.6" evidence="4"/>
<evidence type="ECO:0000256" key="1">
    <source>
        <dbReference type="ARBA" id="ARBA00000644"/>
    </source>
</evidence>
<dbReference type="NCBIfam" id="TIGR00502">
    <property type="entry name" value="nagB"/>
    <property type="match status" value="1"/>
</dbReference>
<dbReference type="HAMAP" id="MF_01241">
    <property type="entry name" value="GlcN6P_deamin"/>
    <property type="match status" value="1"/>
</dbReference>
<feature type="active site" description="For ring-opening step" evidence="4">
    <location>
        <position position="143"/>
    </location>
</feature>
<dbReference type="Gene3D" id="3.40.50.1360">
    <property type="match status" value="1"/>
</dbReference>
<organism evidence="6 7">
    <name type="scientific">Caproicibacterium lactatifermentans</name>
    <dbReference type="NCBI Taxonomy" id="2666138"/>
    <lineage>
        <taxon>Bacteria</taxon>
        <taxon>Bacillati</taxon>
        <taxon>Bacillota</taxon>
        <taxon>Clostridia</taxon>
        <taxon>Eubacteriales</taxon>
        <taxon>Oscillospiraceae</taxon>
        <taxon>Caproicibacterium</taxon>
    </lineage>
</organism>
<dbReference type="CDD" id="cd01399">
    <property type="entry name" value="GlcN6P_deaminase"/>
    <property type="match status" value="1"/>
</dbReference>
<sequence length="249" mass="27734">MKILEASNYEGMSRKAANIISAQVILFPRSVLGLATGSTPLGIYRQLIDWYQKGDIDFSHVTSVNLDEYCGLGPDDSQSYRYYMNTNFFRHINIRTENTFVPDGLAEDFEEECRRYDERVSALGGIDLQLLGIGETGHIGFNEPDDTFDKMTHQVALKQKTIEANSRFFKSPDEVPQYALTMGIKAIMQAKKILLVANGPKKADVLEKALFGPVTPEVPASILQLHPDVTVVADSEALRAIHEKHPSGK</sequence>
<dbReference type="GO" id="GO:0042802">
    <property type="term" value="F:identical protein binding"/>
    <property type="evidence" value="ECO:0007669"/>
    <property type="project" value="TreeGrafter"/>
</dbReference>
<comment type="similarity">
    <text evidence="4">Belongs to the glucosamine/galactosamine-6-phosphate isomerase family. NagB subfamily.</text>
</comment>
<proteinExistence type="inferred from homology"/>
<dbReference type="Proteomes" id="UP000501316">
    <property type="component" value="Chromosome"/>
</dbReference>
<accession>A0A859DNP8</accession>
<dbReference type="PANTHER" id="PTHR11280:SF5">
    <property type="entry name" value="GLUCOSAMINE-6-PHOSPHATE ISOMERASE"/>
    <property type="match status" value="1"/>
</dbReference>
<comment type="pathway">
    <text evidence="4">Amino-sugar metabolism; N-acetylneuraminate degradation; D-fructose 6-phosphate from N-acetylneuraminate: step 5/5.</text>
</comment>
<dbReference type="FunFam" id="3.40.50.1360:FF:000003">
    <property type="entry name" value="Glucosamine-6-phosphate deaminase"/>
    <property type="match status" value="1"/>
</dbReference>
<evidence type="ECO:0000259" key="5">
    <source>
        <dbReference type="Pfam" id="PF01182"/>
    </source>
</evidence>
<dbReference type="GO" id="GO:0006043">
    <property type="term" value="P:glucosamine catabolic process"/>
    <property type="evidence" value="ECO:0007669"/>
    <property type="project" value="TreeGrafter"/>
</dbReference>
<feature type="domain" description="Glucosamine/galactosamine-6-phosphate isomerase" evidence="5">
    <location>
        <begin position="29"/>
        <end position="224"/>
    </location>
</feature>
<dbReference type="InterPro" id="IPR037171">
    <property type="entry name" value="NagB/RpiA_transferase-like"/>
</dbReference>
<dbReference type="GO" id="GO:0004342">
    <property type="term" value="F:glucosamine-6-phosphate deaminase activity"/>
    <property type="evidence" value="ECO:0007669"/>
    <property type="project" value="UniProtKB-UniRule"/>
</dbReference>
<evidence type="ECO:0000256" key="4">
    <source>
        <dbReference type="HAMAP-Rule" id="MF_01241"/>
    </source>
</evidence>
<comment type="catalytic activity">
    <reaction evidence="1 4">
        <text>alpha-D-glucosamine 6-phosphate + H2O = beta-D-fructose 6-phosphate + NH4(+)</text>
        <dbReference type="Rhea" id="RHEA:12172"/>
        <dbReference type="ChEBI" id="CHEBI:15377"/>
        <dbReference type="ChEBI" id="CHEBI:28938"/>
        <dbReference type="ChEBI" id="CHEBI:57634"/>
        <dbReference type="ChEBI" id="CHEBI:75989"/>
        <dbReference type="EC" id="3.5.99.6"/>
    </reaction>
</comment>
<evidence type="ECO:0000256" key="2">
    <source>
        <dbReference type="ARBA" id="ARBA00022801"/>
    </source>
</evidence>
<dbReference type="EMBL" id="CP046051">
    <property type="protein sequence ID" value="QKN23448.1"/>
    <property type="molecule type" value="Genomic_DNA"/>
</dbReference>
<dbReference type="InterPro" id="IPR004547">
    <property type="entry name" value="Glucosamine6P_isomerase"/>
</dbReference>
<dbReference type="Pfam" id="PF01182">
    <property type="entry name" value="Glucosamine_iso"/>
    <property type="match status" value="1"/>
</dbReference>
<comment type="function">
    <text evidence="4">Catalyzes the reversible isomerization-deamination of glucosamine 6-phosphate (GlcN6P) to form fructose 6-phosphate (Fru6P) and ammonium ion.</text>
</comment>
<dbReference type="GO" id="GO:0006046">
    <property type="term" value="P:N-acetylglucosamine catabolic process"/>
    <property type="evidence" value="ECO:0007669"/>
    <property type="project" value="UniProtKB-UniRule"/>
</dbReference>
<dbReference type="PANTHER" id="PTHR11280">
    <property type="entry name" value="GLUCOSAMINE-6-PHOSPHATE ISOMERASE"/>
    <property type="match status" value="1"/>
</dbReference>
<reference evidence="6 7" key="1">
    <citation type="submission" date="2019-11" db="EMBL/GenBank/DDBJ databases">
        <authorList>
            <person name="Ren C."/>
            <person name="Wang H."/>
            <person name="Xu Y."/>
        </authorList>
    </citation>
    <scope>NUCLEOTIDE SEQUENCE [LARGE SCALE GENOMIC DNA]</scope>
    <source>
        <strain evidence="6 7">LBM 19010</strain>
    </source>
</reference>
<keyword evidence="2 4" id="KW-0378">Hydrolase</keyword>
<evidence type="ECO:0000313" key="6">
    <source>
        <dbReference type="EMBL" id="QKN23448.1"/>
    </source>
</evidence>
<dbReference type="GO" id="GO:0005975">
    <property type="term" value="P:carbohydrate metabolic process"/>
    <property type="evidence" value="ECO:0007669"/>
    <property type="project" value="InterPro"/>
</dbReference>
<dbReference type="UniPathway" id="UPA00629">
    <property type="reaction ID" value="UER00684"/>
</dbReference>
<evidence type="ECO:0000256" key="3">
    <source>
        <dbReference type="ARBA" id="ARBA00023277"/>
    </source>
</evidence>
<dbReference type="KEGG" id="clf:GJQ69_02440"/>
<keyword evidence="3 4" id="KW-0119">Carbohydrate metabolism</keyword>
<dbReference type="GO" id="GO:0019262">
    <property type="term" value="P:N-acetylneuraminate catabolic process"/>
    <property type="evidence" value="ECO:0007669"/>
    <property type="project" value="UniProtKB-UniRule"/>
</dbReference>
<dbReference type="RefSeq" id="WP_174192829.1">
    <property type="nucleotide sequence ID" value="NZ_CP046051.1"/>
</dbReference>
<feature type="active site" description="Proton acceptor; for ring-opening step" evidence="4">
    <location>
        <position position="138"/>
    </location>
</feature>
<name>A0A859DNP8_9FIRM</name>
<evidence type="ECO:0000313" key="7">
    <source>
        <dbReference type="Proteomes" id="UP000501316"/>
    </source>
</evidence>
<dbReference type="SUPFAM" id="SSF100950">
    <property type="entry name" value="NagB/RpiA/CoA transferase-like"/>
    <property type="match status" value="1"/>
</dbReference>
<dbReference type="GO" id="GO:0005737">
    <property type="term" value="C:cytoplasm"/>
    <property type="evidence" value="ECO:0007669"/>
    <property type="project" value="TreeGrafter"/>
</dbReference>